<keyword evidence="4" id="KW-0804">Transcription</keyword>
<keyword evidence="5" id="KW-0539">Nucleus</keyword>
<evidence type="ECO:0000256" key="4">
    <source>
        <dbReference type="ARBA" id="ARBA00023163"/>
    </source>
</evidence>
<organism evidence="8 9">
    <name type="scientific">Pseudopithomyces chartarum</name>
    <dbReference type="NCBI Taxonomy" id="1892770"/>
    <lineage>
        <taxon>Eukaryota</taxon>
        <taxon>Fungi</taxon>
        <taxon>Dikarya</taxon>
        <taxon>Ascomycota</taxon>
        <taxon>Pezizomycotina</taxon>
        <taxon>Dothideomycetes</taxon>
        <taxon>Pleosporomycetidae</taxon>
        <taxon>Pleosporales</taxon>
        <taxon>Massarineae</taxon>
        <taxon>Didymosphaeriaceae</taxon>
        <taxon>Pseudopithomyces</taxon>
    </lineage>
</organism>
<dbReference type="GO" id="GO:0045122">
    <property type="term" value="P:aflatoxin biosynthetic process"/>
    <property type="evidence" value="ECO:0007669"/>
    <property type="project" value="InterPro"/>
</dbReference>
<evidence type="ECO:0000256" key="1">
    <source>
        <dbReference type="ARBA" id="ARBA00022723"/>
    </source>
</evidence>
<sequence length="260" mass="29006">MSLQLEPAFQTPQVHDCEAKALDTIHSLRHSPTVNLETIATHRQIPRELIPQLPSLDKILHVNRIAINTVQQLIGCACAHQPYLALQYMAIVAKTLLWYRVAVNLSFKTAAPLPEGSNVPYPLSPISTTSTTSNSAGRAMPMPNTVQIGSFDLEEEDEAMLVRSVVVKEIKKAGRLVEFMRSYDIAQGATDEHGQERFNLGSWYRTGGEKLARDVQDTLRVIMENCEPRTTEGSYGQWSKQPASSGQHNSLGDMHQHQYQ</sequence>
<gene>
    <name evidence="8" type="ORF">GRF29_28g1363645</name>
</gene>
<evidence type="ECO:0000313" key="8">
    <source>
        <dbReference type="EMBL" id="KAK3213874.1"/>
    </source>
</evidence>
<evidence type="ECO:0000256" key="6">
    <source>
        <dbReference type="SAM" id="MobiDB-lite"/>
    </source>
</evidence>
<protein>
    <recommendedName>
        <fullName evidence="7">Aflatoxin regulatory protein domain-containing protein</fullName>
    </recommendedName>
</protein>
<evidence type="ECO:0000256" key="5">
    <source>
        <dbReference type="ARBA" id="ARBA00023242"/>
    </source>
</evidence>
<keyword evidence="9" id="KW-1185">Reference proteome</keyword>
<feature type="compositionally biased region" description="Polar residues" evidence="6">
    <location>
        <begin position="231"/>
        <end position="250"/>
    </location>
</feature>
<reference evidence="8 9" key="1">
    <citation type="submission" date="2021-02" db="EMBL/GenBank/DDBJ databases">
        <title>Genome assembly of Pseudopithomyces chartarum.</title>
        <authorList>
            <person name="Jauregui R."/>
            <person name="Singh J."/>
            <person name="Voisey C."/>
        </authorList>
    </citation>
    <scope>NUCLEOTIDE SEQUENCE [LARGE SCALE GENOMIC DNA]</scope>
    <source>
        <strain evidence="8 9">AGR01</strain>
    </source>
</reference>
<keyword evidence="2" id="KW-0805">Transcription regulation</keyword>
<dbReference type="GO" id="GO:0005634">
    <property type="term" value="C:nucleus"/>
    <property type="evidence" value="ECO:0007669"/>
    <property type="project" value="InterPro"/>
</dbReference>
<feature type="region of interest" description="Disordered" evidence="6">
    <location>
        <begin position="230"/>
        <end position="260"/>
    </location>
</feature>
<proteinExistence type="predicted"/>
<keyword evidence="3" id="KW-0238">DNA-binding</keyword>
<dbReference type="GO" id="GO:0046872">
    <property type="term" value="F:metal ion binding"/>
    <property type="evidence" value="ECO:0007669"/>
    <property type="project" value="UniProtKB-KW"/>
</dbReference>
<dbReference type="Pfam" id="PF08493">
    <property type="entry name" value="AflR"/>
    <property type="match status" value="1"/>
</dbReference>
<evidence type="ECO:0000313" key="9">
    <source>
        <dbReference type="Proteomes" id="UP001280581"/>
    </source>
</evidence>
<dbReference type="InterPro" id="IPR013700">
    <property type="entry name" value="AflR"/>
</dbReference>
<dbReference type="GO" id="GO:0003677">
    <property type="term" value="F:DNA binding"/>
    <property type="evidence" value="ECO:0007669"/>
    <property type="project" value="UniProtKB-KW"/>
</dbReference>
<dbReference type="Proteomes" id="UP001280581">
    <property type="component" value="Unassembled WGS sequence"/>
</dbReference>
<evidence type="ECO:0000259" key="7">
    <source>
        <dbReference type="Pfam" id="PF08493"/>
    </source>
</evidence>
<keyword evidence="1" id="KW-0479">Metal-binding</keyword>
<accession>A0AAN6M0A5</accession>
<evidence type="ECO:0000256" key="3">
    <source>
        <dbReference type="ARBA" id="ARBA00023125"/>
    </source>
</evidence>
<comment type="caution">
    <text evidence="8">The sequence shown here is derived from an EMBL/GenBank/DDBJ whole genome shotgun (WGS) entry which is preliminary data.</text>
</comment>
<feature type="domain" description="Aflatoxin regulatory protein" evidence="7">
    <location>
        <begin position="14"/>
        <end position="108"/>
    </location>
</feature>
<name>A0AAN6M0A5_9PLEO</name>
<dbReference type="AlphaFoldDB" id="A0AAN6M0A5"/>
<dbReference type="EMBL" id="WVTA01000004">
    <property type="protein sequence ID" value="KAK3213874.1"/>
    <property type="molecule type" value="Genomic_DNA"/>
</dbReference>
<dbReference type="GO" id="GO:0006355">
    <property type="term" value="P:regulation of DNA-templated transcription"/>
    <property type="evidence" value="ECO:0007669"/>
    <property type="project" value="InterPro"/>
</dbReference>
<evidence type="ECO:0000256" key="2">
    <source>
        <dbReference type="ARBA" id="ARBA00023015"/>
    </source>
</evidence>